<protein>
    <recommendedName>
        <fullName evidence="1">DNA-directed DNA polymerase</fullName>
        <ecNumber evidence="1">2.7.7.7</ecNumber>
    </recommendedName>
</protein>
<evidence type="ECO:0000313" key="5">
    <source>
        <dbReference type="EMBL" id="MSB21417.1"/>
    </source>
</evidence>
<comment type="catalytic activity">
    <reaction evidence="3">
        <text>DNA(n) + a 2'-deoxyribonucleoside 5'-triphosphate = DNA(n+1) + diphosphate</text>
        <dbReference type="Rhea" id="RHEA:22508"/>
        <dbReference type="Rhea" id="RHEA-COMP:17339"/>
        <dbReference type="Rhea" id="RHEA-COMP:17340"/>
        <dbReference type="ChEBI" id="CHEBI:33019"/>
        <dbReference type="ChEBI" id="CHEBI:61560"/>
        <dbReference type="ChEBI" id="CHEBI:173112"/>
        <dbReference type="EC" id="2.7.7.7"/>
    </reaction>
</comment>
<dbReference type="InterPro" id="IPR043502">
    <property type="entry name" value="DNA/RNA_pol_sf"/>
</dbReference>
<dbReference type="AlphaFoldDB" id="A0A6I2RCK9"/>
<dbReference type="GO" id="GO:0006261">
    <property type="term" value="P:DNA-templated DNA replication"/>
    <property type="evidence" value="ECO:0007669"/>
    <property type="project" value="InterPro"/>
</dbReference>
<evidence type="ECO:0000259" key="4">
    <source>
        <dbReference type="SMART" id="SM00482"/>
    </source>
</evidence>
<dbReference type="Pfam" id="PF00476">
    <property type="entry name" value="DNA_pol_A"/>
    <property type="match status" value="1"/>
</dbReference>
<gene>
    <name evidence="5" type="ORF">GKE97_18135</name>
</gene>
<keyword evidence="2" id="KW-0235">DNA replication</keyword>
<reference evidence="5 6" key="1">
    <citation type="journal article" date="2019" name="Nat. Med.">
        <title>A library of human gut bacterial isolates paired with longitudinal multiomics data enables mechanistic microbiome research.</title>
        <authorList>
            <person name="Poyet M."/>
            <person name="Groussin M."/>
            <person name="Gibbons S.M."/>
            <person name="Avila-Pacheco J."/>
            <person name="Jiang X."/>
            <person name="Kearney S.M."/>
            <person name="Perrotta A.R."/>
            <person name="Berdy B."/>
            <person name="Zhao S."/>
            <person name="Lieberman T.D."/>
            <person name="Swanson P.K."/>
            <person name="Smith M."/>
            <person name="Roesemann S."/>
            <person name="Alexander J.E."/>
            <person name="Rich S.A."/>
            <person name="Livny J."/>
            <person name="Vlamakis H."/>
            <person name="Clish C."/>
            <person name="Bullock K."/>
            <person name="Deik A."/>
            <person name="Scott J."/>
            <person name="Pierce K.A."/>
            <person name="Xavier R.J."/>
            <person name="Alm E.J."/>
        </authorList>
    </citation>
    <scope>NUCLEOTIDE SEQUENCE [LARGE SCALE GENOMIC DNA]</scope>
    <source>
        <strain evidence="5 6">BIOML-A2</strain>
    </source>
</reference>
<dbReference type="SMART" id="SM00482">
    <property type="entry name" value="POLAc"/>
    <property type="match status" value="1"/>
</dbReference>
<evidence type="ECO:0000256" key="2">
    <source>
        <dbReference type="ARBA" id="ARBA00022705"/>
    </source>
</evidence>
<evidence type="ECO:0000256" key="1">
    <source>
        <dbReference type="ARBA" id="ARBA00012417"/>
    </source>
</evidence>
<evidence type="ECO:0000256" key="3">
    <source>
        <dbReference type="ARBA" id="ARBA00049244"/>
    </source>
</evidence>
<dbReference type="InterPro" id="IPR001098">
    <property type="entry name" value="DNA-dir_DNA_pol_A_palm_dom"/>
</dbReference>
<dbReference type="Gene3D" id="3.30.70.370">
    <property type="match status" value="1"/>
</dbReference>
<dbReference type="Proteomes" id="UP000434475">
    <property type="component" value="Unassembled WGS sequence"/>
</dbReference>
<dbReference type="GO" id="GO:0003887">
    <property type="term" value="F:DNA-directed DNA polymerase activity"/>
    <property type="evidence" value="ECO:0007669"/>
    <property type="project" value="UniProtKB-EC"/>
</dbReference>
<name>A0A6I2RCK9_FLAPL</name>
<dbReference type="PANTHER" id="PTHR10133">
    <property type="entry name" value="DNA POLYMERASE I"/>
    <property type="match status" value="1"/>
</dbReference>
<dbReference type="GO" id="GO:0003677">
    <property type="term" value="F:DNA binding"/>
    <property type="evidence" value="ECO:0007669"/>
    <property type="project" value="InterPro"/>
</dbReference>
<dbReference type="SUPFAM" id="SSF56672">
    <property type="entry name" value="DNA/RNA polymerases"/>
    <property type="match status" value="1"/>
</dbReference>
<dbReference type="EC" id="2.7.7.7" evidence="1"/>
<feature type="domain" description="DNA-directed DNA polymerase family A palm" evidence="4">
    <location>
        <begin position="376"/>
        <end position="624"/>
    </location>
</feature>
<comment type="caution">
    <text evidence="5">The sequence shown here is derived from an EMBL/GenBank/DDBJ whole genome shotgun (WGS) entry which is preliminary data.</text>
</comment>
<dbReference type="CDD" id="cd08642">
    <property type="entry name" value="DNA_pol_A_pol_I_A"/>
    <property type="match status" value="1"/>
</dbReference>
<accession>A0A6I2RCK9</accession>
<dbReference type="EMBL" id="WKPR01000022">
    <property type="protein sequence ID" value="MSB21417.1"/>
    <property type="molecule type" value="Genomic_DNA"/>
</dbReference>
<organism evidence="5 6">
    <name type="scientific">Flavonifractor plautii</name>
    <name type="common">Fusobacterium plautii</name>
    <dbReference type="NCBI Taxonomy" id="292800"/>
    <lineage>
        <taxon>Bacteria</taxon>
        <taxon>Bacillati</taxon>
        <taxon>Bacillota</taxon>
        <taxon>Clostridia</taxon>
        <taxon>Eubacteriales</taxon>
        <taxon>Oscillospiraceae</taxon>
        <taxon>Flavonifractor</taxon>
    </lineage>
</organism>
<dbReference type="PANTHER" id="PTHR10133:SF27">
    <property type="entry name" value="DNA POLYMERASE NU"/>
    <property type="match status" value="1"/>
</dbReference>
<sequence length="659" mass="73558">MIMGVDIETYSSVDLAKAGVRPYTEAPDFTILLIGYKVDDRPTRIIDLTGGAGETITFLPVTASDLPAGDLDEFLCLLTAPEVTKTAYNAAFERTCLAQYFDCPMPPEQWRCTMVQAATLGLPGTLAQVGAALGLEKQKMEEGKELIRYFCKPTKDGVRRYPADAPEKWELFRRYNIRDVDVETDIRERLSRWPRPQAELDAWALDQRINDRGVRLDVALVDQALKLDAEYSARLKDEAQELTGLPNPKSDSQLKGWLAGRGLVTDSLDKEAIPALLTAAQDDTTRRVLMLRQEMGKTSVKKYEAMARGLCRDGRVHNLLQFYGAGRTGRWAGRLVQVQNLPQNKLPDLETARGLVRNGEFDLLELAYGSPPFVLSQLIRTAFIPSEGCRFIVCDYSAIEARVLAWLAGEKWVLQEFYGDGLIYEATASMMFHVPKDDIKKGGPRADLRSKGKVATLACGYQGSTGALIQMGALKSGIPEDELPGIVRRWRKANQNIVRFWYEVEEAAIGAVQGRPATLDHGIHFECEAGYLFITLPSGRRLAYYRPELKPEPQFEKLGLTYLGTGQNKQWVRQKSYGGKLVENITQATARDCLRDAMAALDKAGYRIVFHVHDEVIADMPQSEGSLKDMQEIMGRPLPWAPGLPLRAAGFEASFYMKD</sequence>
<dbReference type="GO" id="GO:0006302">
    <property type="term" value="P:double-strand break repair"/>
    <property type="evidence" value="ECO:0007669"/>
    <property type="project" value="TreeGrafter"/>
</dbReference>
<dbReference type="RefSeq" id="WP_172697946.1">
    <property type="nucleotide sequence ID" value="NZ_WKPR01000022.1"/>
</dbReference>
<proteinExistence type="predicted"/>
<dbReference type="Gene3D" id="1.10.150.20">
    <property type="entry name" value="5' to 3' exonuclease, C-terminal subdomain"/>
    <property type="match status" value="1"/>
</dbReference>
<dbReference type="InterPro" id="IPR002298">
    <property type="entry name" value="DNA_polymerase_A"/>
</dbReference>
<evidence type="ECO:0000313" key="6">
    <source>
        <dbReference type="Proteomes" id="UP000434475"/>
    </source>
</evidence>